<sequence length="127" mass="13614">MRDDFGGSLISCAKSAVTDRCAYTKNLKTNETWQDCIGYVAEKDRNNTGKCIKTNTEYVYLCNTTFCNNAHVCDQLELGKPSPFGAPTSASGPGESPAVSTPKNTGSCFNLPAIVMSVLVVVICFTV</sequence>
<name>A0A7E4ZT40_PANRE</name>
<protein>
    <submittedName>
        <fullName evidence="2">Activin_recp domain-containing protein</fullName>
    </submittedName>
</protein>
<dbReference type="AlphaFoldDB" id="A0A7E4ZT40"/>
<reference evidence="1" key="1">
    <citation type="journal article" date="2013" name="Genetics">
        <title>The draft genome and transcriptome of Panagrellus redivivus are shaped by the harsh demands of a free-living lifestyle.</title>
        <authorList>
            <person name="Srinivasan J."/>
            <person name="Dillman A.R."/>
            <person name="Macchietto M.G."/>
            <person name="Heikkinen L."/>
            <person name="Lakso M."/>
            <person name="Fracchia K.M."/>
            <person name="Antoshechkin I."/>
            <person name="Mortazavi A."/>
            <person name="Wong G."/>
            <person name="Sternberg P.W."/>
        </authorList>
    </citation>
    <scope>NUCLEOTIDE SEQUENCE [LARGE SCALE GENOMIC DNA]</scope>
    <source>
        <strain evidence="1">MT8872</strain>
    </source>
</reference>
<evidence type="ECO:0000313" key="2">
    <source>
        <dbReference type="WBParaSite" id="Pan_g15890.t1"/>
    </source>
</evidence>
<keyword evidence="1" id="KW-1185">Reference proteome</keyword>
<proteinExistence type="predicted"/>
<organism evidence="1 2">
    <name type="scientific">Panagrellus redivivus</name>
    <name type="common">Microworm</name>
    <dbReference type="NCBI Taxonomy" id="6233"/>
    <lineage>
        <taxon>Eukaryota</taxon>
        <taxon>Metazoa</taxon>
        <taxon>Ecdysozoa</taxon>
        <taxon>Nematoda</taxon>
        <taxon>Chromadorea</taxon>
        <taxon>Rhabditida</taxon>
        <taxon>Tylenchina</taxon>
        <taxon>Panagrolaimomorpha</taxon>
        <taxon>Panagrolaimoidea</taxon>
        <taxon>Panagrolaimidae</taxon>
        <taxon>Panagrellus</taxon>
    </lineage>
</organism>
<dbReference type="WBParaSite" id="Pan_g15890.t1">
    <property type="protein sequence ID" value="Pan_g15890.t1"/>
    <property type="gene ID" value="Pan_g15890"/>
</dbReference>
<accession>A0A7E4ZT40</accession>
<evidence type="ECO:0000313" key="1">
    <source>
        <dbReference type="Proteomes" id="UP000492821"/>
    </source>
</evidence>
<reference evidence="2" key="2">
    <citation type="submission" date="2020-10" db="UniProtKB">
        <authorList>
            <consortium name="WormBaseParasite"/>
        </authorList>
    </citation>
    <scope>IDENTIFICATION</scope>
</reference>
<dbReference type="Proteomes" id="UP000492821">
    <property type="component" value="Unassembled WGS sequence"/>
</dbReference>